<dbReference type="KEGG" id="ccp:CHC_T00004540001"/>
<sequence>MLQCRILSLRVRYEGEYECEYKDAMVSTRGMYFIWFSPVR</sequence>
<keyword evidence="2" id="KW-1185">Reference proteome</keyword>
<dbReference type="GeneID" id="17323713"/>
<evidence type="ECO:0000313" key="2">
    <source>
        <dbReference type="Proteomes" id="UP000012073"/>
    </source>
</evidence>
<dbReference type="AlphaFoldDB" id="R7QFF7"/>
<dbReference type="Gramene" id="CDF36186">
    <property type="protein sequence ID" value="CDF36186"/>
    <property type="gene ID" value="CHC_T00004540001"/>
</dbReference>
<protein>
    <submittedName>
        <fullName evidence="1">Uncharacterized protein</fullName>
    </submittedName>
</protein>
<dbReference type="RefSeq" id="XP_005716005.1">
    <property type="nucleotide sequence ID" value="XM_005715948.1"/>
</dbReference>
<dbReference type="Proteomes" id="UP000012073">
    <property type="component" value="Unassembled WGS sequence"/>
</dbReference>
<accession>R7QFF7</accession>
<dbReference type="EMBL" id="HG001764">
    <property type="protein sequence ID" value="CDF36186.1"/>
    <property type="molecule type" value="Genomic_DNA"/>
</dbReference>
<proteinExistence type="predicted"/>
<organism evidence="1 2">
    <name type="scientific">Chondrus crispus</name>
    <name type="common">Carrageen Irish moss</name>
    <name type="synonym">Polymorpha crispa</name>
    <dbReference type="NCBI Taxonomy" id="2769"/>
    <lineage>
        <taxon>Eukaryota</taxon>
        <taxon>Rhodophyta</taxon>
        <taxon>Florideophyceae</taxon>
        <taxon>Rhodymeniophycidae</taxon>
        <taxon>Gigartinales</taxon>
        <taxon>Gigartinaceae</taxon>
        <taxon>Chondrus</taxon>
    </lineage>
</organism>
<gene>
    <name evidence="1" type="ORF">CHC_T00004540001</name>
</gene>
<reference evidence="2" key="1">
    <citation type="journal article" date="2013" name="Proc. Natl. Acad. Sci. U.S.A.">
        <title>Genome structure and metabolic features in the red seaweed Chondrus crispus shed light on evolution of the Archaeplastida.</title>
        <authorList>
            <person name="Collen J."/>
            <person name="Porcel B."/>
            <person name="Carre W."/>
            <person name="Ball S.G."/>
            <person name="Chaparro C."/>
            <person name="Tonon T."/>
            <person name="Barbeyron T."/>
            <person name="Michel G."/>
            <person name="Noel B."/>
            <person name="Valentin K."/>
            <person name="Elias M."/>
            <person name="Artiguenave F."/>
            <person name="Arun A."/>
            <person name="Aury J.M."/>
            <person name="Barbosa-Neto J.F."/>
            <person name="Bothwell J.H."/>
            <person name="Bouget F.Y."/>
            <person name="Brillet L."/>
            <person name="Cabello-Hurtado F."/>
            <person name="Capella-Gutierrez S."/>
            <person name="Charrier B."/>
            <person name="Cladiere L."/>
            <person name="Cock J.M."/>
            <person name="Coelho S.M."/>
            <person name="Colleoni C."/>
            <person name="Czjzek M."/>
            <person name="Da Silva C."/>
            <person name="Delage L."/>
            <person name="Denoeud F."/>
            <person name="Deschamps P."/>
            <person name="Dittami S.M."/>
            <person name="Gabaldon T."/>
            <person name="Gachon C.M."/>
            <person name="Groisillier A."/>
            <person name="Herve C."/>
            <person name="Jabbari K."/>
            <person name="Katinka M."/>
            <person name="Kloareg B."/>
            <person name="Kowalczyk N."/>
            <person name="Labadie K."/>
            <person name="Leblanc C."/>
            <person name="Lopez P.J."/>
            <person name="McLachlan D.H."/>
            <person name="Meslet-Cladiere L."/>
            <person name="Moustafa A."/>
            <person name="Nehr Z."/>
            <person name="Nyvall Collen P."/>
            <person name="Panaud O."/>
            <person name="Partensky F."/>
            <person name="Poulain J."/>
            <person name="Rensing S.A."/>
            <person name="Rousvoal S."/>
            <person name="Samson G."/>
            <person name="Symeonidi A."/>
            <person name="Weissenbach J."/>
            <person name="Zambounis A."/>
            <person name="Wincker P."/>
            <person name="Boyen C."/>
        </authorList>
    </citation>
    <scope>NUCLEOTIDE SEQUENCE [LARGE SCALE GENOMIC DNA]</scope>
    <source>
        <strain evidence="2">cv. Stackhouse</strain>
    </source>
</reference>
<name>R7QFF7_CHOCR</name>
<evidence type="ECO:0000313" key="1">
    <source>
        <dbReference type="EMBL" id="CDF36186.1"/>
    </source>
</evidence>